<dbReference type="Ensembl" id="ENSSFAT00005021660.1">
    <property type="protein sequence ID" value="ENSSFAP00005020802.1"/>
    <property type="gene ID" value="ENSSFAG00005010853.1"/>
</dbReference>
<evidence type="ECO:0000256" key="1">
    <source>
        <dbReference type="ARBA" id="ARBA00007398"/>
    </source>
</evidence>
<name>A0A672GRB6_SALFA</name>
<dbReference type="Gene3D" id="3.40.50.1010">
    <property type="entry name" value="5'-nuclease"/>
    <property type="match status" value="1"/>
</dbReference>
<evidence type="ECO:0000313" key="2">
    <source>
        <dbReference type="Ensembl" id="ENSSFAP00005020802.1"/>
    </source>
</evidence>
<evidence type="ECO:0000313" key="3">
    <source>
        <dbReference type="Proteomes" id="UP000472267"/>
    </source>
</evidence>
<reference evidence="2" key="1">
    <citation type="submission" date="2019-06" db="EMBL/GenBank/DDBJ databases">
        <authorList>
            <consortium name="Wellcome Sanger Institute Data Sharing"/>
        </authorList>
    </citation>
    <scope>NUCLEOTIDE SEQUENCE [LARGE SCALE GENOMIC DNA]</scope>
</reference>
<reference evidence="2" key="2">
    <citation type="submission" date="2025-08" db="UniProtKB">
        <authorList>
            <consortium name="Ensembl"/>
        </authorList>
    </citation>
    <scope>IDENTIFICATION</scope>
</reference>
<dbReference type="Proteomes" id="UP000472267">
    <property type="component" value="Chromosome 11"/>
</dbReference>
<organism evidence="2 3">
    <name type="scientific">Salarias fasciatus</name>
    <name type="common">Jewelled blenny</name>
    <name type="synonym">Blennius fasciatus</name>
    <dbReference type="NCBI Taxonomy" id="181472"/>
    <lineage>
        <taxon>Eukaryota</taxon>
        <taxon>Metazoa</taxon>
        <taxon>Chordata</taxon>
        <taxon>Craniata</taxon>
        <taxon>Vertebrata</taxon>
        <taxon>Euteleostomi</taxon>
        <taxon>Actinopterygii</taxon>
        <taxon>Neopterygii</taxon>
        <taxon>Teleostei</taxon>
        <taxon>Neoteleostei</taxon>
        <taxon>Acanthomorphata</taxon>
        <taxon>Ovalentaria</taxon>
        <taxon>Blenniimorphae</taxon>
        <taxon>Blenniiformes</taxon>
        <taxon>Blennioidei</taxon>
        <taxon>Blenniidae</taxon>
        <taxon>Salariinae</taxon>
        <taxon>Salarias</taxon>
    </lineage>
</organism>
<protein>
    <submittedName>
        <fullName evidence="2">Uncharacterized protein</fullName>
    </submittedName>
</protein>
<dbReference type="AlphaFoldDB" id="A0A672GRB6"/>
<dbReference type="InParanoid" id="A0A672GRB6"/>
<dbReference type="InterPro" id="IPR026832">
    <property type="entry name" value="Asteroid"/>
</dbReference>
<dbReference type="OMA" id="KSHWFER"/>
<gene>
    <name evidence="2" type="primary">aste1a</name>
</gene>
<dbReference type="SUPFAM" id="SSF88723">
    <property type="entry name" value="PIN domain-like"/>
    <property type="match status" value="1"/>
</dbReference>
<dbReference type="InterPro" id="IPR029060">
    <property type="entry name" value="PIN-like_dom_sf"/>
</dbReference>
<sequence>MNKNIRNKINSQNYNEENCSNQVLLSSRDFIQQHSCCSFMESSRCSQCFLSLSSGLDQNHGGEYAAFEALLERFVFALRACRISPYVLLDGGSDPSNRKLQTSVERAKNLIRRADRAALNGHSHGILPPLASWVLKQTMARLQVPLAQCYGEADQEIAALATEWQCPVLSNDSDFFVFPLPLGLLPITHFLWEKVNPKDTRSYVPCKSYRTTSFCIYFQLRPELLPAFAALAGNDYIKLRQLDWSQWAPSSGGRLEGLLCWLRDFRQPDAALEAALRLLGEQSEESRMEVRSKLTMAMTEYQLPASVLGKFFLHGVDLVGVVPDWMRLPLTRARLTSDVLDVLLLRRMHLRFTVETAELPNANLTSRPLRRLMYGLLLGRERPPVQEMDREGLQFQFVPVTPTVSSADPSERLQVLLGALGVTEASLSSLPLQLRLPLAVTCYWLQNAQPPPDRRLLQALLQGMLGNNKTAAGITHCDFTVPPQRPGRYVCQSAARHRRTTQDATHAFNQWQMCLRDALHLNQLLCFPLQEPDVAGLFQGTLVHQLLRCSNVRQKRPPPTVLHALAGLWEDEEDEEERRCFAQALEELEPEEHVAVKTRYKTKQRSNKPQPRQFFRKSQLSLSSLFSC</sequence>
<dbReference type="PANTHER" id="PTHR15665">
    <property type="entry name" value="ASTEROID PROTEIN"/>
    <property type="match status" value="1"/>
</dbReference>
<accession>A0A672GRB6</accession>
<reference evidence="2" key="3">
    <citation type="submission" date="2025-09" db="UniProtKB">
        <authorList>
            <consortium name="Ensembl"/>
        </authorList>
    </citation>
    <scope>IDENTIFICATION</scope>
</reference>
<dbReference type="PANTHER" id="PTHR15665:SF1">
    <property type="entry name" value="PROTEIN ASTEROID HOMOLOG 1"/>
    <property type="match status" value="1"/>
</dbReference>
<keyword evidence="3" id="KW-1185">Reference proteome</keyword>
<proteinExistence type="inferred from homology"/>
<comment type="similarity">
    <text evidence="1">Belongs to the asteroid family.</text>
</comment>